<evidence type="ECO:0000313" key="2">
    <source>
        <dbReference type="Proteomes" id="UP000017746"/>
    </source>
</evidence>
<evidence type="ECO:0000313" key="1">
    <source>
        <dbReference type="EMBL" id="AGZ46001.1"/>
    </source>
</evidence>
<protein>
    <recommendedName>
        <fullName evidence="3">ESX-1 secretion-associated protein</fullName>
    </recommendedName>
</protein>
<dbReference type="HOGENOM" id="CLU_1902175_0_0_11"/>
<dbReference type="EMBL" id="CP006272">
    <property type="protein sequence ID" value="AGZ46001.1"/>
    <property type="molecule type" value="Genomic_DNA"/>
</dbReference>
<dbReference type="KEGG" id="afs:AFR_38735"/>
<gene>
    <name evidence="1" type="ORF">AFR_38735</name>
</gene>
<dbReference type="AlphaFoldDB" id="U5WDH5"/>
<organism evidence="1 2">
    <name type="scientific">Actinoplanes friuliensis DSM 7358</name>
    <dbReference type="NCBI Taxonomy" id="1246995"/>
    <lineage>
        <taxon>Bacteria</taxon>
        <taxon>Bacillati</taxon>
        <taxon>Actinomycetota</taxon>
        <taxon>Actinomycetes</taxon>
        <taxon>Micromonosporales</taxon>
        <taxon>Micromonosporaceae</taxon>
        <taxon>Actinoplanes</taxon>
    </lineage>
</organism>
<dbReference type="STRING" id="1246995.AFR_38735"/>
<dbReference type="RefSeq" id="WP_023562335.1">
    <property type="nucleotide sequence ID" value="NC_022657.1"/>
</dbReference>
<proteinExistence type="predicted"/>
<dbReference type="OrthoDB" id="3298311at2"/>
<reference evidence="1 2" key="1">
    <citation type="journal article" date="2014" name="J. Biotechnol.">
        <title>Complete genome sequence of the actinobacterium Actinoplanes friuliensis HAG 010964, producer of the lipopeptide antibiotic friulimycin.</title>
        <authorList>
            <person name="Ruckert C."/>
            <person name="Szczepanowski R."/>
            <person name="Albersmeier A."/>
            <person name="Goesmann A."/>
            <person name="Fischer N."/>
            <person name="Steinkamper A."/>
            <person name="Puhler A."/>
            <person name="Biener R."/>
            <person name="Schwartz D."/>
            <person name="Kalinowski J."/>
        </authorList>
    </citation>
    <scope>NUCLEOTIDE SEQUENCE [LARGE SCALE GENOMIC DNA]</scope>
    <source>
        <strain evidence="1 2">DSM 7358</strain>
    </source>
</reference>
<keyword evidence="2" id="KW-1185">Reference proteome</keyword>
<dbReference type="PATRIC" id="fig|1246995.3.peg.7838"/>
<sequence>MGDQINVETGGLNKFATDVRADTDNVTEPAVGRAKMPLDSVPFGESNVSGGVHAAKQRYAQSLSASTSNLTNYLSAARLLAAAAEKVAADFDAVDAKSAEGTKLVEHALWTAAQEARAARIAADRADNPRHGGPAVAM</sequence>
<dbReference type="Proteomes" id="UP000017746">
    <property type="component" value="Chromosome"/>
</dbReference>
<evidence type="ECO:0008006" key="3">
    <source>
        <dbReference type="Google" id="ProtNLM"/>
    </source>
</evidence>
<name>U5WDH5_9ACTN</name>
<accession>U5WDH5</accession>